<dbReference type="GO" id="GO:0046872">
    <property type="term" value="F:metal ion binding"/>
    <property type="evidence" value="ECO:0007669"/>
    <property type="project" value="UniProtKB-KW"/>
</dbReference>
<comment type="subcellular location">
    <subcellularLocation>
        <location evidence="1">Membrane</location>
        <topology evidence="1">Multi-pass membrane protein</topology>
    </subcellularLocation>
</comment>
<reference evidence="8" key="2">
    <citation type="submission" date="2015-08" db="UniProtKB">
        <authorList>
            <consortium name="WormBaseParasite"/>
        </authorList>
    </citation>
    <scope>IDENTIFICATION</scope>
</reference>
<dbReference type="WBParaSite" id="SVE_1999700.1">
    <property type="protein sequence ID" value="SVE_1999700.1"/>
    <property type="gene ID" value="SVE_1999700"/>
</dbReference>
<dbReference type="STRING" id="75913.A0A0K0G5H9"/>
<keyword evidence="4" id="KW-0067">ATP-binding</keyword>
<dbReference type="GO" id="GO:0015662">
    <property type="term" value="F:P-type ion transporter activity"/>
    <property type="evidence" value="ECO:0007669"/>
    <property type="project" value="TreeGrafter"/>
</dbReference>
<evidence type="ECO:0000313" key="8">
    <source>
        <dbReference type="WBParaSite" id="SVE_1999700.1"/>
    </source>
</evidence>
<accession>A0A0K0G5H9</accession>
<proteinExistence type="predicted"/>
<keyword evidence="2" id="KW-0479">Metal-binding</keyword>
<dbReference type="GO" id="GO:0006874">
    <property type="term" value="P:intracellular calcium ion homeostasis"/>
    <property type="evidence" value="ECO:0007669"/>
    <property type="project" value="TreeGrafter"/>
</dbReference>
<evidence type="ECO:0000256" key="4">
    <source>
        <dbReference type="ARBA" id="ARBA00022840"/>
    </source>
</evidence>
<evidence type="ECO:0000256" key="6">
    <source>
        <dbReference type="ARBA" id="ARBA00022967"/>
    </source>
</evidence>
<evidence type="ECO:0000256" key="2">
    <source>
        <dbReference type="ARBA" id="ARBA00022723"/>
    </source>
</evidence>
<organism evidence="7 8">
    <name type="scientific">Strongyloides venezuelensis</name>
    <name type="common">Threadworm</name>
    <dbReference type="NCBI Taxonomy" id="75913"/>
    <lineage>
        <taxon>Eukaryota</taxon>
        <taxon>Metazoa</taxon>
        <taxon>Ecdysozoa</taxon>
        <taxon>Nematoda</taxon>
        <taxon>Chromadorea</taxon>
        <taxon>Rhabditida</taxon>
        <taxon>Tylenchina</taxon>
        <taxon>Panagrolaimomorpha</taxon>
        <taxon>Strongyloidoidea</taxon>
        <taxon>Strongyloididae</taxon>
        <taxon>Strongyloides</taxon>
    </lineage>
</organism>
<dbReference type="GO" id="GO:0005789">
    <property type="term" value="C:endoplasmic reticulum membrane"/>
    <property type="evidence" value="ECO:0007669"/>
    <property type="project" value="TreeGrafter"/>
</dbReference>
<dbReference type="Proteomes" id="UP000035680">
    <property type="component" value="Unassembled WGS sequence"/>
</dbReference>
<dbReference type="PANTHER" id="PTHR45630">
    <property type="entry name" value="CATION-TRANSPORTING ATPASE-RELATED"/>
    <property type="match status" value="1"/>
</dbReference>
<evidence type="ECO:0000313" key="7">
    <source>
        <dbReference type="Proteomes" id="UP000035680"/>
    </source>
</evidence>
<keyword evidence="5" id="KW-0460">Magnesium</keyword>
<protein>
    <submittedName>
        <fullName evidence="8">ULP_PROTEASE domain-containing protein</fullName>
    </submittedName>
</protein>
<dbReference type="GO" id="GO:0019829">
    <property type="term" value="F:ATPase-coupled monoatomic cation transmembrane transporter activity"/>
    <property type="evidence" value="ECO:0007669"/>
    <property type="project" value="TreeGrafter"/>
</dbReference>
<dbReference type="GO" id="GO:0005524">
    <property type="term" value="F:ATP binding"/>
    <property type="evidence" value="ECO:0007669"/>
    <property type="project" value="UniProtKB-KW"/>
</dbReference>
<name>A0A0K0G5H9_STRVS</name>
<dbReference type="PANTHER" id="PTHR45630:SF7">
    <property type="entry name" value="ENDOPLASMIC RETICULUM TRANSMEMBRANE HELIX TRANSLOCASE"/>
    <property type="match status" value="1"/>
</dbReference>
<dbReference type="InterPro" id="IPR006544">
    <property type="entry name" value="P-type_TPase_V"/>
</dbReference>
<reference evidence="7" key="1">
    <citation type="submission" date="2014-07" db="EMBL/GenBank/DDBJ databases">
        <authorList>
            <person name="Martin A.A"/>
            <person name="De Silva N."/>
        </authorList>
    </citation>
    <scope>NUCLEOTIDE SEQUENCE</scope>
</reference>
<dbReference type="AlphaFoldDB" id="A0A0K0G5H9"/>
<evidence type="ECO:0000256" key="5">
    <source>
        <dbReference type="ARBA" id="ARBA00022842"/>
    </source>
</evidence>
<keyword evidence="3" id="KW-0547">Nucleotide-binding</keyword>
<evidence type="ECO:0000256" key="3">
    <source>
        <dbReference type="ARBA" id="ARBA00022741"/>
    </source>
</evidence>
<keyword evidence="7" id="KW-1185">Reference proteome</keyword>
<evidence type="ECO:0000256" key="1">
    <source>
        <dbReference type="ARBA" id="ARBA00004141"/>
    </source>
</evidence>
<sequence>MHKFPSLQIMDGPKSFLLEDYIFMIVKFKHGWILKSFVNYWVGLTLEEIINETKLKFGDNKMEMVIPSFMELFTEQATAPFYVFQVFCVDL</sequence>
<keyword evidence="6" id="KW-1278">Translocase</keyword>